<dbReference type="RefSeq" id="WP_368638672.1">
    <property type="nucleotide sequence ID" value="NZ_JBFRHK010000028.1"/>
</dbReference>
<sequence length="294" mass="32726">MEKKAYISLTLAGALLLTPFGNVIHAQEVEEELLEQYAENNVSNFQIEDQKYGILDVKTIEEEDKVITEVYGGTELVSKTILYKTDGKIEEFDSLGNEQVSYIEDYIENIHSIKDIEDPSTVSDMSEITEVDNNNSIQAAGYKVPSGYNYFKKEYSSAWKATGNLYKKTDVSYGKEYKFEFSPGTKFSTIVSIFTTIGNFNVAATLVSLGITVVGTAIDAYAAGKYKVRYTTDNFIVVCNGVHGLSTYQTGVDAYVYNSTNGKLSIERIRVDGDTRSHSDIIHAGIYNVMIYNS</sequence>
<gene>
    <name evidence="1" type="ORF">AB1300_24715</name>
</gene>
<organism evidence="1 2">
    <name type="scientific">Lysinibacillus xylanilyticus</name>
    <dbReference type="NCBI Taxonomy" id="582475"/>
    <lineage>
        <taxon>Bacteria</taxon>
        <taxon>Bacillati</taxon>
        <taxon>Bacillota</taxon>
        <taxon>Bacilli</taxon>
        <taxon>Bacillales</taxon>
        <taxon>Bacillaceae</taxon>
        <taxon>Lysinibacillus</taxon>
    </lineage>
</organism>
<protein>
    <submittedName>
        <fullName evidence="1">Uncharacterized protein</fullName>
    </submittedName>
</protein>
<dbReference type="Proteomes" id="UP001558534">
    <property type="component" value="Unassembled WGS sequence"/>
</dbReference>
<evidence type="ECO:0000313" key="1">
    <source>
        <dbReference type="EMBL" id="MEX3748284.1"/>
    </source>
</evidence>
<keyword evidence="2" id="KW-1185">Reference proteome</keyword>
<reference evidence="1 2" key="1">
    <citation type="submission" date="2024-07" db="EMBL/GenBank/DDBJ databases">
        <title>Characterization of a bacterium isolated from hydrolysated instant sea cucumber by whole-genome sequencing and metabolomics.</title>
        <authorList>
            <person name="Luo X."/>
            <person name="Zhang Z."/>
            <person name="Zheng Z."/>
            <person name="Zhang W."/>
            <person name="Ming T."/>
            <person name="Jiao L."/>
            <person name="Su X."/>
            <person name="Kong F."/>
            <person name="Xu J."/>
        </authorList>
    </citation>
    <scope>NUCLEOTIDE SEQUENCE [LARGE SCALE GENOMIC DNA]</scope>
    <source>
        <strain evidence="1 2">XL-2024</strain>
    </source>
</reference>
<dbReference type="EMBL" id="JBFRHK010000028">
    <property type="protein sequence ID" value="MEX3748284.1"/>
    <property type="molecule type" value="Genomic_DNA"/>
</dbReference>
<accession>A0ABV3W5P2</accession>
<evidence type="ECO:0000313" key="2">
    <source>
        <dbReference type="Proteomes" id="UP001558534"/>
    </source>
</evidence>
<name>A0ABV3W5P2_9BACI</name>
<proteinExistence type="predicted"/>
<comment type="caution">
    <text evidence="1">The sequence shown here is derived from an EMBL/GenBank/DDBJ whole genome shotgun (WGS) entry which is preliminary data.</text>
</comment>